<dbReference type="GO" id="GO:0008312">
    <property type="term" value="F:7S RNA binding"/>
    <property type="evidence" value="ECO:0007669"/>
    <property type="project" value="InterPro"/>
</dbReference>
<evidence type="ECO:0000256" key="10">
    <source>
        <dbReference type="ARBA" id="ARBA00023274"/>
    </source>
</evidence>
<comment type="similarity">
    <text evidence="4 12">Belongs to the SRP68 family.</text>
</comment>
<keyword evidence="8 12" id="KW-0733">Signal recognition particle</keyword>
<dbReference type="Gene3D" id="1.10.3450.40">
    <property type="entry name" value="Signal recognition particle, SRP68 subunit, RNA-binding domain"/>
    <property type="match status" value="1"/>
</dbReference>
<evidence type="ECO:0000256" key="11">
    <source>
        <dbReference type="ARBA" id="ARBA00029498"/>
    </source>
</evidence>
<dbReference type="InterPro" id="IPR038253">
    <property type="entry name" value="SRP68_N_sf"/>
</dbReference>
<reference evidence="14" key="1">
    <citation type="submission" date="2025-08" db="UniProtKB">
        <authorList>
            <consortium name="RefSeq"/>
        </authorList>
    </citation>
    <scope>IDENTIFICATION</scope>
</reference>
<dbReference type="RefSeq" id="XP_011497811.1">
    <property type="nucleotide sequence ID" value="XM_011499509.1"/>
</dbReference>
<keyword evidence="9" id="KW-0539">Nucleus</keyword>
<dbReference type="AlphaFoldDB" id="A0AAJ6YGV4"/>
<dbReference type="GO" id="GO:0005786">
    <property type="term" value="C:signal recognition particle, endoplasmic reticulum targeting"/>
    <property type="evidence" value="ECO:0007669"/>
    <property type="project" value="UniProtKB-KW"/>
</dbReference>
<protein>
    <recommendedName>
        <fullName evidence="11 12">Signal recognition particle subunit SRP68</fullName>
        <shortName evidence="12">SRP68</shortName>
    </recommendedName>
</protein>
<evidence type="ECO:0000256" key="1">
    <source>
        <dbReference type="ARBA" id="ARBA00004240"/>
    </source>
</evidence>
<dbReference type="Proteomes" id="UP000695007">
    <property type="component" value="Unplaced"/>
</dbReference>
<dbReference type="PANTHER" id="PTHR12860:SF0">
    <property type="entry name" value="SIGNAL RECOGNITION PARTICLE SUBUNIT SRP68"/>
    <property type="match status" value="1"/>
</dbReference>
<dbReference type="KEGG" id="csol:105362156"/>
<dbReference type="CDD" id="cd15481">
    <property type="entry name" value="SRP68-RBD"/>
    <property type="match status" value="1"/>
</dbReference>
<keyword evidence="5 12" id="KW-0963">Cytoplasm</keyword>
<evidence type="ECO:0000256" key="8">
    <source>
        <dbReference type="ARBA" id="ARBA00023135"/>
    </source>
</evidence>
<dbReference type="Pfam" id="PF16969">
    <property type="entry name" value="SRP68"/>
    <property type="match status" value="1"/>
</dbReference>
<evidence type="ECO:0000313" key="13">
    <source>
        <dbReference type="Proteomes" id="UP000695007"/>
    </source>
</evidence>
<evidence type="ECO:0000256" key="4">
    <source>
        <dbReference type="ARBA" id="ARBA00009352"/>
    </source>
</evidence>
<dbReference type="FunFam" id="1.10.3450.40:FF:000001">
    <property type="entry name" value="Signal recognition particle subunit SRP68"/>
    <property type="match status" value="1"/>
</dbReference>
<evidence type="ECO:0000256" key="3">
    <source>
        <dbReference type="ARBA" id="ARBA00004604"/>
    </source>
</evidence>
<accession>A0AAJ6YGV4</accession>
<evidence type="ECO:0000256" key="6">
    <source>
        <dbReference type="ARBA" id="ARBA00022824"/>
    </source>
</evidence>
<organism evidence="13 14">
    <name type="scientific">Ceratosolen solmsi marchali</name>
    <dbReference type="NCBI Taxonomy" id="326594"/>
    <lineage>
        <taxon>Eukaryota</taxon>
        <taxon>Metazoa</taxon>
        <taxon>Ecdysozoa</taxon>
        <taxon>Arthropoda</taxon>
        <taxon>Hexapoda</taxon>
        <taxon>Insecta</taxon>
        <taxon>Pterygota</taxon>
        <taxon>Neoptera</taxon>
        <taxon>Endopterygota</taxon>
        <taxon>Hymenoptera</taxon>
        <taxon>Apocrita</taxon>
        <taxon>Proctotrupomorpha</taxon>
        <taxon>Chalcidoidea</taxon>
        <taxon>Agaonidae</taxon>
        <taxon>Agaoninae</taxon>
        <taxon>Ceratosolen</taxon>
    </lineage>
</organism>
<dbReference type="InterPro" id="IPR034652">
    <property type="entry name" value="SRP68-RBD"/>
</dbReference>
<dbReference type="GO" id="GO:0005730">
    <property type="term" value="C:nucleolus"/>
    <property type="evidence" value="ECO:0007669"/>
    <property type="project" value="UniProtKB-SubCell"/>
</dbReference>
<evidence type="ECO:0000313" key="14">
    <source>
        <dbReference type="RefSeq" id="XP_011497811.1"/>
    </source>
</evidence>
<evidence type="ECO:0000256" key="7">
    <source>
        <dbReference type="ARBA" id="ARBA00022884"/>
    </source>
</evidence>
<sequence>MVPKEDSDVDQEDVQVPGIKTYSLEILKIIKEAQQQHGLRHGDYQRYRGYCSRRLRRLRKVLKVPQGDRRHFKRRDIIASMVSEDKFLQIPLTMAERAWSYAMQLRQESNTEPRKKFHLISRLRKAGSHALELQQLIESIDCDPRTKLEAQAYVAYIQGSINFELQSWVPAMENFKKAQVVYENLAKALPESEQIIYKARVEELAPNLRYCAYNIGDTTAIDDLMQMRGKLSGELLSNLDSLITQTRDKQVNSEEVFWRGKSCGIVPPKAASLLMADSRLDNTLDKLDKNQAKIEILEAHLIDCKDAVAAVREEFKNDLKIKDVDKAPQHLLTYLQYIRLSRTLDRNLILVKIAEESEKTKSQDIVRLYEAALQNLVEMSRLQVDESFLQEHDAKTKSYRAFRCFYMAKSLANLHRWREAMVLYQRSLQHVKDAMEHKILLPNSLKNELIKLESLIEGAQCAAHAHSVLEDGQEEDIGINKQVKNKKMLAERLHEYVEDPSLLTKQPNICKLPPPMQSIPCKPLFFDLAFNMIEFPDLSDKLQEQDKKGEKSGLAGLVKGLWGWGNK</sequence>
<evidence type="ECO:0000256" key="12">
    <source>
        <dbReference type="PIRNR" id="PIRNR038995"/>
    </source>
</evidence>
<dbReference type="GO" id="GO:0005047">
    <property type="term" value="F:signal recognition particle binding"/>
    <property type="evidence" value="ECO:0007669"/>
    <property type="project" value="InterPro"/>
</dbReference>
<comment type="subcellular location">
    <subcellularLocation>
        <location evidence="2 12">Cytoplasm</location>
    </subcellularLocation>
    <subcellularLocation>
        <location evidence="1">Endoplasmic reticulum</location>
    </subcellularLocation>
    <subcellularLocation>
        <location evidence="3">Nucleus</location>
        <location evidence="3">Nucleolus</location>
    </subcellularLocation>
</comment>
<comment type="function">
    <text evidence="12">Component of the signal recognition particle (SRP) complex, a ribonucleoprotein complex that mediates the cotranslational targeting of secretory and membrane proteins to the endoplasmic reticulum (ER). The SRP complex interacts with the signal sequence in nascent secretory and membrane proteins and directs them to the membrane of the ER.</text>
</comment>
<dbReference type="CTD" id="6730"/>
<keyword evidence="6" id="KW-0256">Endoplasmic reticulum</keyword>
<dbReference type="PIRSF" id="PIRSF038995">
    <property type="entry name" value="SRP68"/>
    <property type="match status" value="1"/>
</dbReference>
<name>A0AAJ6YGV4_9HYME</name>
<evidence type="ECO:0000256" key="5">
    <source>
        <dbReference type="ARBA" id="ARBA00022490"/>
    </source>
</evidence>
<dbReference type="GO" id="GO:0005829">
    <property type="term" value="C:cytosol"/>
    <property type="evidence" value="ECO:0007669"/>
    <property type="project" value="UniProtKB-ARBA"/>
</dbReference>
<gene>
    <name evidence="14" type="primary">LOC105362156</name>
</gene>
<evidence type="ECO:0000256" key="9">
    <source>
        <dbReference type="ARBA" id="ARBA00023242"/>
    </source>
</evidence>
<keyword evidence="7 12" id="KW-0694">RNA-binding</keyword>
<dbReference type="GO" id="GO:0006614">
    <property type="term" value="P:SRP-dependent cotranslational protein targeting to membrane"/>
    <property type="evidence" value="ECO:0007669"/>
    <property type="project" value="InterPro"/>
</dbReference>
<dbReference type="GeneID" id="105362156"/>
<evidence type="ECO:0000256" key="2">
    <source>
        <dbReference type="ARBA" id="ARBA00004496"/>
    </source>
</evidence>
<dbReference type="InterPro" id="IPR026258">
    <property type="entry name" value="SRP68"/>
</dbReference>
<dbReference type="GO" id="GO:0005783">
    <property type="term" value="C:endoplasmic reticulum"/>
    <property type="evidence" value="ECO:0007669"/>
    <property type="project" value="UniProtKB-SubCell"/>
</dbReference>
<dbReference type="GO" id="GO:0030942">
    <property type="term" value="F:endoplasmic reticulum signal peptide binding"/>
    <property type="evidence" value="ECO:0007669"/>
    <property type="project" value="InterPro"/>
</dbReference>
<keyword evidence="10 12" id="KW-0687">Ribonucleoprotein</keyword>
<proteinExistence type="inferred from homology"/>
<keyword evidence="13" id="KW-1185">Reference proteome</keyword>
<dbReference type="PANTHER" id="PTHR12860">
    <property type="entry name" value="SIGNAL RECOGNITION PARTICLE 68 KDA PROTEIN"/>
    <property type="match status" value="1"/>
</dbReference>